<dbReference type="PANTHER" id="PTHR45615">
    <property type="entry name" value="MYOSIN HEAVY CHAIN, NON-MUSCLE"/>
    <property type="match status" value="1"/>
</dbReference>
<feature type="region of interest" description="Disordered" evidence="2">
    <location>
        <begin position="604"/>
        <end position="631"/>
    </location>
</feature>
<dbReference type="Pfam" id="PF13558">
    <property type="entry name" value="SbcC_Walker_B"/>
    <property type="match status" value="1"/>
</dbReference>
<feature type="region of interest" description="Disordered" evidence="2">
    <location>
        <begin position="909"/>
        <end position="930"/>
    </location>
</feature>
<dbReference type="EMBL" id="JBIRYO010000004">
    <property type="protein sequence ID" value="MFI2473500.1"/>
    <property type="molecule type" value="Genomic_DNA"/>
</dbReference>
<evidence type="ECO:0000313" key="3">
    <source>
        <dbReference type="EMBL" id="MFI2473500.1"/>
    </source>
</evidence>
<dbReference type="Proteomes" id="UP001611415">
    <property type="component" value="Unassembled WGS sequence"/>
</dbReference>
<dbReference type="SUPFAM" id="SSF52540">
    <property type="entry name" value="P-loop containing nucleoside triphosphate hydrolases"/>
    <property type="match status" value="1"/>
</dbReference>
<sequence>MTAEPVKYFDRRWRLSRAGVVNVWHYLDNEFAISGGRLILRGANGSGKSRALEMLLPFLLDADRRRMDATGSQKVSLDELMKTGARGQTNRIGYLWLELRRDDEYLTLGAHIKYSGSAHRSEVRFFTTQLRVSSELILINANREPLSRDQLSNAIGAHNLTDAEQHRENVRTKVFGLHGESDRDRFTGLMQLLHTLRSPDVGNRIDEGKLPQILSDALPPLSEQTLESAGDRLDGLTETRLAQEKLTETLEHVRRFHTVYRSYAASVLLDSATTLRGVADAFDTARGAREQLTADQEDLRKAQTAAAQKVGKLQDAAAELRTSIESIRMAPLFREADDLDQREIAVTALRHSAEQALLNARRARSDEHVTAGHVDRCLTGVRAKVSDAANALTRAVDSMTDADLPHGRLPESIVLHERPDPPVLDSVMDSLDQTPVAIERPQLTTIEISPEDLNEIIAAAKDCARVATEREGRADRREQEARRLVGERARVDGLERTASENENTAAEERTRAAESATARDEQAIALNRGWRDWIASSDIGHLFTEAINADPVVAALNSDIAVLCGDAPEIDTLLDDLTSLATDLTGAARDDLIARITELRSEVAAEKQRGDELRSEQAGLEGARDPEPPTVPWHRLRHGIPLWQAVDFRPELPDHERAGLEGALLASGLLTATVSAAGQLHAEDGEILVRPSDSRVDSPLSLVLMPDPALPDHAAAVDRVLAAIGWNDPHAVTSVATDGRWRNGALEGRHLPTAARHIGATARTAARRERLYEIATLLEQIDQSIEELNDHQRRARSHRDELDAFVRSAPRSRTLVEARECARTREQQARTAEHKARQARETVSNARAEWSRQEREHRTICDGFALPAGAEELAAVRRACAEARKACVDLDDACQSVISATIALADQRHQLDADRDRRREDETTTEGHRKTWYQAASELAALRATLEVPLQELTDQLRASEDALDRTEADLRAAQHDRNEAASRLVATETKLEAADIQVRDRADELRRIAELFNARLRLPGVRTSATTAPSDPIRDMTDAVAARRTADAVRTALRGAKSFNVNQLFNALAKFGADTTGQLDVQQLVEHDVYLVRIEGAEHHHDLPSVLSYLEDRVDRGRQALTEREREVFTEFILGSVTEELRRRVQQARHLIDAMNASLGGTRTSHGIGVRIGWELDGSDPELRRLMQLVDIADEVRSDQDSEELVTLVRERVERLHTADASAGYTTHLREALDYRAWHSVEVTILGPDPGQTRRISKRAKISQGETRFVSYVTLFAAADGFLSGLPDADRALRLVLLDDAFAKVDERAIGELMGLLVRMDIDFVMTGHALWGTVREVPALDIYEIRRIGDSSVVPTHIHWDGRHSKLMLVGQS</sequence>
<dbReference type="PANTHER" id="PTHR45615:SF66">
    <property type="entry name" value="CARD DOMAIN-CONTAINING PROTEIN"/>
    <property type="match status" value="1"/>
</dbReference>
<dbReference type="RefSeq" id="WP_397092147.1">
    <property type="nucleotide sequence ID" value="NZ_JBIRYO010000004.1"/>
</dbReference>
<feature type="region of interest" description="Disordered" evidence="2">
    <location>
        <begin position="824"/>
        <end position="851"/>
    </location>
</feature>
<gene>
    <name evidence="3" type="ORF">ACH49W_08985</name>
</gene>
<feature type="compositionally biased region" description="Basic and acidic residues" evidence="2">
    <location>
        <begin position="909"/>
        <end position="929"/>
    </location>
</feature>
<feature type="compositionally biased region" description="Basic and acidic residues" evidence="2">
    <location>
        <begin position="506"/>
        <end position="518"/>
    </location>
</feature>
<dbReference type="InterPro" id="IPR027417">
    <property type="entry name" value="P-loop_NTPase"/>
</dbReference>
<accession>A0ABW7WXC6</accession>
<organism evidence="3 4">
    <name type="scientific">Nocardia xishanensis</name>
    <dbReference type="NCBI Taxonomy" id="238964"/>
    <lineage>
        <taxon>Bacteria</taxon>
        <taxon>Bacillati</taxon>
        <taxon>Actinomycetota</taxon>
        <taxon>Actinomycetes</taxon>
        <taxon>Mycobacteriales</taxon>
        <taxon>Nocardiaceae</taxon>
        <taxon>Nocardia</taxon>
    </lineage>
</organism>
<feature type="coiled-coil region" evidence="1">
    <location>
        <begin position="774"/>
        <end position="801"/>
    </location>
</feature>
<reference evidence="3 4" key="1">
    <citation type="submission" date="2024-10" db="EMBL/GenBank/DDBJ databases">
        <title>The Natural Products Discovery Center: Release of the First 8490 Sequenced Strains for Exploring Actinobacteria Biosynthetic Diversity.</title>
        <authorList>
            <person name="Kalkreuter E."/>
            <person name="Kautsar S.A."/>
            <person name="Yang D."/>
            <person name="Bader C.D."/>
            <person name="Teijaro C.N."/>
            <person name="Fluegel L."/>
            <person name="Davis C.M."/>
            <person name="Simpson J.R."/>
            <person name="Lauterbach L."/>
            <person name="Steele A.D."/>
            <person name="Gui C."/>
            <person name="Meng S."/>
            <person name="Li G."/>
            <person name="Viehrig K."/>
            <person name="Ye F."/>
            <person name="Su P."/>
            <person name="Kiefer A.F."/>
            <person name="Nichols A."/>
            <person name="Cepeda A.J."/>
            <person name="Yan W."/>
            <person name="Fan B."/>
            <person name="Jiang Y."/>
            <person name="Adhikari A."/>
            <person name="Zheng C.-J."/>
            <person name="Schuster L."/>
            <person name="Cowan T.M."/>
            <person name="Smanski M.J."/>
            <person name="Chevrette M.G."/>
            <person name="De Carvalho L.P.S."/>
            <person name="Shen B."/>
        </authorList>
    </citation>
    <scope>NUCLEOTIDE SEQUENCE [LARGE SCALE GENOMIC DNA]</scope>
    <source>
        <strain evidence="3 4">NPDC019275</strain>
    </source>
</reference>
<feature type="compositionally biased region" description="Basic and acidic residues" evidence="2">
    <location>
        <begin position="824"/>
        <end position="840"/>
    </location>
</feature>
<feature type="region of interest" description="Disordered" evidence="2">
    <location>
        <begin position="496"/>
        <end position="518"/>
    </location>
</feature>
<feature type="coiled-coil region" evidence="1">
    <location>
        <begin position="950"/>
        <end position="984"/>
    </location>
</feature>
<evidence type="ECO:0000256" key="1">
    <source>
        <dbReference type="SAM" id="Coils"/>
    </source>
</evidence>
<dbReference type="NCBIfam" id="TIGR02680">
    <property type="entry name" value="TIGR02680 family protein"/>
    <property type="match status" value="1"/>
</dbReference>
<dbReference type="InterPro" id="IPR013496">
    <property type="entry name" value="CHP02680"/>
</dbReference>
<name>A0ABW7WXC6_9NOCA</name>
<keyword evidence="1" id="KW-0175">Coiled coil</keyword>
<evidence type="ECO:0000256" key="2">
    <source>
        <dbReference type="SAM" id="MobiDB-lite"/>
    </source>
</evidence>
<feature type="compositionally biased region" description="Basic and acidic residues" evidence="2">
    <location>
        <begin position="604"/>
        <end position="615"/>
    </location>
</feature>
<evidence type="ECO:0000313" key="4">
    <source>
        <dbReference type="Proteomes" id="UP001611415"/>
    </source>
</evidence>
<protein>
    <submittedName>
        <fullName evidence="3">TIGR02680 family protein</fullName>
    </submittedName>
</protein>
<keyword evidence="4" id="KW-1185">Reference proteome</keyword>
<proteinExistence type="predicted"/>
<comment type="caution">
    <text evidence="3">The sequence shown here is derived from an EMBL/GenBank/DDBJ whole genome shotgun (WGS) entry which is preliminary data.</text>
</comment>